<dbReference type="EC" id="5.4.2.10" evidence="6 8"/>
<feature type="modified residue" description="Phosphoserine" evidence="6">
    <location>
        <position position="106"/>
    </location>
</feature>
<name>A0ABN2X6Z6_9ACTN</name>
<dbReference type="EMBL" id="BAAAPF010000001">
    <property type="protein sequence ID" value="GAA2106372.1"/>
    <property type="molecule type" value="Genomic_DNA"/>
</dbReference>
<dbReference type="HAMAP" id="MF_01554_B">
    <property type="entry name" value="GlmM_B"/>
    <property type="match status" value="1"/>
</dbReference>
<dbReference type="CDD" id="cd05802">
    <property type="entry name" value="GlmM"/>
    <property type="match status" value="1"/>
</dbReference>
<feature type="domain" description="Alpha-D-phosphohexomutase alpha/beta/alpha" evidence="12">
    <location>
        <begin position="265"/>
        <end position="376"/>
    </location>
</feature>
<dbReference type="InterPro" id="IPR005841">
    <property type="entry name" value="Alpha-D-phosphohexomutase_SF"/>
</dbReference>
<dbReference type="InterPro" id="IPR005844">
    <property type="entry name" value="A-D-PHexomutase_a/b/a-I"/>
</dbReference>
<dbReference type="PRINTS" id="PR00509">
    <property type="entry name" value="PGMPMM"/>
</dbReference>
<sequence>MGRLFGTDGVRGVANADLTAEMALGLSVAAAHVLAVADAAQPAGQRPKAVVGRDPRASGEFLEAAVVAGLASAGVDVLRVGVLPTPAVAYLTGALGADLGVMLSASHNPMPDNGVKFIARGGHKLSDELEDEIEALYHKHERGEPWRRPTGAGVGRVQRYEEGFDRYVAHLLGVLPHRLDGLRVVVDGAHGAAARVSPEAFQRAGAEVIPIGTDPTGLNINDGYGSTHLDQLRAAVVEHGADLGIAHDGDADRCLAVDAAGQEIDGDQILAVLALGLREAGRLRKNTVVATVMSNLGFKLALEREGVELIQTAVGDRYVLEEMKRGGYALGGEQSGHVIVLDHATTGDGTLTGLLLASRVAASGRPLAELAAVMERLPQVLINVRDVDKARAAGSAELRQAVVEAERELGATGRVLLRSSGTEPVVRVMVEAADIDQARSVAGRLADVVKSALG</sequence>
<reference evidence="13 14" key="1">
    <citation type="journal article" date="2019" name="Int. J. Syst. Evol. Microbiol.">
        <title>The Global Catalogue of Microorganisms (GCM) 10K type strain sequencing project: providing services to taxonomists for standard genome sequencing and annotation.</title>
        <authorList>
            <consortium name="The Broad Institute Genomics Platform"/>
            <consortium name="The Broad Institute Genome Sequencing Center for Infectious Disease"/>
            <person name="Wu L."/>
            <person name="Ma J."/>
        </authorList>
    </citation>
    <scope>NUCLEOTIDE SEQUENCE [LARGE SCALE GENOMIC DNA]</scope>
    <source>
        <strain evidence="13 14">JCM 15481</strain>
    </source>
</reference>
<evidence type="ECO:0000313" key="14">
    <source>
        <dbReference type="Proteomes" id="UP001500443"/>
    </source>
</evidence>
<comment type="caution">
    <text evidence="13">The sequence shown here is derived from an EMBL/GenBank/DDBJ whole genome shotgun (WGS) entry which is preliminary data.</text>
</comment>
<dbReference type="RefSeq" id="WP_344286578.1">
    <property type="nucleotide sequence ID" value="NZ_BAAAPF010000001.1"/>
</dbReference>
<feature type="binding site" evidence="6">
    <location>
        <position position="248"/>
    </location>
    <ligand>
        <name>Mg(2+)</name>
        <dbReference type="ChEBI" id="CHEBI:18420"/>
    </ligand>
</feature>
<dbReference type="SUPFAM" id="SSF55957">
    <property type="entry name" value="Phosphoglucomutase, C-terminal domain"/>
    <property type="match status" value="1"/>
</dbReference>
<evidence type="ECO:0000256" key="2">
    <source>
        <dbReference type="ARBA" id="ARBA00022553"/>
    </source>
</evidence>
<evidence type="ECO:0000256" key="1">
    <source>
        <dbReference type="ARBA" id="ARBA00010231"/>
    </source>
</evidence>
<dbReference type="Proteomes" id="UP001500443">
    <property type="component" value="Unassembled WGS sequence"/>
</dbReference>
<feature type="binding site" description="via phosphate group" evidence="6">
    <location>
        <position position="106"/>
    </location>
    <ligand>
        <name>Mg(2+)</name>
        <dbReference type="ChEBI" id="CHEBI:18420"/>
    </ligand>
</feature>
<protein>
    <recommendedName>
        <fullName evidence="6 8">Phosphoglucosamine mutase</fullName>
        <ecNumber evidence="6 8">5.4.2.10</ecNumber>
    </recommendedName>
</protein>
<comment type="cofactor">
    <cofactor evidence="6">
        <name>Mg(2+)</name>
        <dbReference type="ChEBI" id="CHEBI:18420"/>
    </cofactor>
    <text evidence="6">Binds 1 Mg(2+) ion per subunit.</text>
</comment>
<dbReference type="Pfam" id="PF00408">
    <property type="entry name" value="PGM_PMM_IV"/>
    <property type="match status" value="1"/>
</dbReference>
<evidence type="ECO:0000256" key="3">
    <source>
        <dbReference type="ARBA" id="ARBA00022723"/>
    </source>
</evidence>
<dbReference type="InterPro" id="IPR016066">
    <property type="entry name" value="A-D-PHexomutase_CS"/>
</dbReference>
<evidence type="ECO:0000259" key="12">
    <source>
        <dbReference type="Pfam" id="PF02880"/>
    </source>
</evidence>
<keyword evidence="5 6" id="KW-0413">Isomerase</keyword>
<feature type="binding site" evidence="6">
    <location>
        <position position="252"/>
    </location>
    <ligand>
        <name>Mg(2+)</name>
        <dbReference type="ChEBI" id="CHEBI:18420"/>
    </ligand>
</feature>
<evidence type="ECO:0000256" key="7">
    <source>
        <dbReference type="RuleBase" id="RU004326"/>
    </source>
</evidence>
<dbReference type="PANTHER" id="PTHR42946:SF1">
    <property type="entry name" value="PHOSPHOGLUCOMUTASE (ALPHA-D-GLUCOSE-1,6-BISPHOSPHATE-DEPENDENT)"/>
    <property type="match status" value="1"/>
</dbReference>
<evidence type="ECO:0000256" key="5">
    <source>
        <dbReference type="ARBA" id="ARBA00023235"/>
    </source>
</evidence>
<proteinExistence type="inferred from homology"/>
<dbReference type="Gene3D" id="3.30.310.50">
    <property type="entry name" value="Alpha-D-phosphohexomutase, C-terminal domain"/>
    <property type="match status" value="1"/>
</dbReference>
<dbReference type="InterPro" id="IPR016055">
    <property type="entry name" value="A-D-PHexomutase_a/b/a-I/II/III"/>
</dbReference>
<dbReference type="InterPro" id="IPR050060">
    <property type="entry name" value="Phosphoglucosamine_mutase"/>
</dbReference>
<comment type="catalytic activity">
    <reaction evidence="6 8">
        <text>alpha-D-glucosamine 1-phosphate = D-glucosamine 6-phosphate</text>
        <dbReference type="Rhea" id="RHEA:23424"/>
        <dbReference type="ChEBI" id="CHEBI:58516"/>
        <dbReference type="ChEBI" id="CHEBI:58725"/>
        <dbReference type="EC" id="5.4.2.10"/>
    </reaction>
</comment>
<feature type="binding site" evidence="6">
    <location>
        <position position="250"/>
    </location>
    <ligand>
        <name>Mg(2+)</name>
        <dbReference type="ChEBI" id="CHEBI:18420"/>
    </ligand>
</feature>
<comment type="similarity">
    <text evidence="1 6 7">Belongs to the phosphohexose mutase family.</text>
</comment>
<dbReference type="InterPro" id="IPR005846">
    <property type="entry name" value="A-D-PHexomutase_a/b/a-III"/>
</dbReference>
<comment type="PTM">
    <text evidence="6">Activated by phosphorylation.</text>
</comment>
<evidence type="ECO:0000313" key="13">
    <source>
        <dbReference type="EMBL" id="GAA2106372.1"/>
    </source>
</evidence>
<keyword evidence="14" id="KW-1185">Reference proteome</keyword>
<feature type="domain" description="Alpha-D-phosphohexomutase alpha/beta/alpha" evidence="11">
    <location>
        <begin position="166"/>
        <end position="261"/>
    </location>
</feature>
<dbReference type="InterPro" id="IPR005845">
    <property type="entry name" value="A-D-PHexomutase_a/b/a-II"/>
</dbReference>
<dbReference type="Pfam" id="PF02878">
    <property type="entry name" value="PGM_PMM_I"/>
    <property type="match status" value="1"/>
</dbReference>
<accession>A0ABN2X6Z6</accession>
<evidence type="ECO:0000256" key="4">
    <source>
        <dbReference type="ARBA" id="ARBA00022842"/>
    </source>
</evidence>
<dbReference type="InterPro" id="IPR005843">
    <property type="entry name" value="A-D-PHexomutase_C"/>
</dbReference>
<keyword evidence="4 6" id="KW-0460">Magnesium</keyword>
<dbReference type="Pfam" id="PF02879">
    <property type="entry name" value="PGM_PMM_II"/>
    <property type="match status" value="1"/>
</dbReference>
<feature type="domain" description="Alpha-D-phosphohexomutase alpha/beta/alpha" evidence="10">
    <location>
        <begin position="3"/>
        <end position="141"/>
    </location>
</feature>
<evidence type="ECO:0000256" key="6">
    <source>
        <dbReference type="HAMAP-Rule" id="MF_01554"/>
    </source>
</evidence>
<feature type="domain" description="Alpha-D-phosphohexomutase C-terminal" evidence="9">
    <location>
        <begin position="381"/>
        <end position="447"/>
    </location>
</feature>
<dbReference type="InterPro" id="IPR036900">
    <property type="entry name" value="A-D-PHexomutase_C_sf"/>
</dbReference>
<keyword evidence="3 6" id="KW-0479">Metal-binding</keyword>
<dbReference type="InterPro" id="IPR006352">
    <property type="entry name" value="GlmM_bact"/>
</dbReference>
<dbReference type="NCBIfam" id="TIGR01455">
    <property type="entry name" value="glmM"/>
    <property type="match status" value="1"/>
</dbReference>
<comment type="function">
    <text evidence="6 8">Catalyzes the conversion of glucosamine-6-phosphate to glucosamine-1-phosphate.</text>
</comment>
<dbReference type="SUPFAM" id="SSF53738">
    <property type="entry name" value="Phosphoglucomutase, first 3 domains"/>
    <property type="match status" value="3"/>
</dbReference>
<organism evidence="13 14">
    <name type="scientific">Streptomyces synnematoformans</name>
    <dbReference type="NCBI Taxonomy" id="415721"/>
    <lineage>
        <taxon>Bacteria</taxon>
        <taxon>Bacillati</taxon>
        <taxon>Actinomycetota</taxon>
        <taxon>Actinomycetes</taxon>
        <taxon>Kitasatosporales</taxon>
        <taxon>Streptomycetaceae</taxon>
        <taxon>Streptomyces</taxon>
    </lineage>
</organism>
<dbReference type="Gene3D" id="3.40.120.10">
    <property type="entry name" value="Alpha-D-Glucose-1,6-Bisphosphate, subunit A, domain 3"/>
    <property type="match status" value="3"/>
</dbReference>
<feature type="active site" description="Phosphoserine intermediate" evidence="6">
    <location>
        <position position="106"/>
    </location>
</feature>
<gene>
    <name evidence="6 13" type="primary">glmM</name>
    <name evidence="13" type="ORF">GCM10009802_00550</name>
</gene>
<dbReference type="PANTHER" id="PTHR42946">
    <property type="entry name" value="PHOSPHOHEXOSE MUTASE"/>
    <property type="match status" value="1"/>
</dbReference>
<evidence type="ECO:0000259" key="10">
    <source>
        <dbReference type="Pfam" id="PF02878"/>
    </source>
</evidence>
<evidence type="ECO:0000256" key="8">
    <source>
        <dbReference type="RuleBase" id="RU004327"/>
    </source>
</evidence>
<evidence type="ECO:0000259" key="11">
    <source>
        <dbReference type="Pfam" id="PF02879"/>
    </source>
</evidence>
<evidence type="ECO:0000259" key="9">
    <source>
        <dbReference type="Pfam" id="PF00408"/>
    </source>
</evidence>
<dbReference type="Pfam" id="PF02880">
    <property type="entry name" value="PGM_PMM_III"/>
    <property type="match status" value="1"/>
</dbReference>
<dbReference type="PROSITE" id="PS00710">
    <property type="entry name" value="PGM_PMM"/>
    <property type="match status" value="1"/>
</dbReference>
<keyword evidence="2 6" id="KW-0597">Phosphoprotein</keyword>